<dbReference type="AlphaFoldDB" id="A0A7R6VZJ1"/>
<dbReference type="HAMAP" id="MF_01309_B">
    <property type="entry name" value="Ribosomal_uS3_B"/>
    <property type="match status" value="1"/>
</dbReference>
<dbReference type="InterPro" id="IPR018280">
    <property type="entry name" value="Ribosomal_uS3_CS"/>
</dbReference>
<evidence type="ECO:0000313" key="7">
    <source>
        <dbReference type="EMBL" id="BCG49389.1"/>
    </source>
</evidence>
<comment type="subunit">
    <text evidence="4">Part of the 30S ribosomal subunit. Forms a tight complex with proteins S10 and S14.</text>
</comment>
<dbReference type="Gene3D" id="3.30.300.20">
    <property type="match status" value="1"/>
</dbReference>
<dbReference type="Pfam" id="PF00189">
    <property type="entry name" value="Ribosomal_S3_C"/>
    <property type="match status" value="1"/>
</dbReference>
<keyword evidence="2 4" id="KW-0689">Ribosomal protein</keyword>
<dbReference type="EMBL" id="AP023214">
    <property type="protein sequence ID" value="BCG49389.1"/>
    <property type="molecule type" value="Genomic_DNA"/>
</dbReference>
<dbReference type="InterPro" id="IPR001351">
    <property type="entry name" value="Ribosomal_uS3_C"/>
</dbReference>
<dbReference type="PANTHER" id="PTHR11760">
    <property type="entry name" value="30S/40S RIBOSOMAL PROTEIN S3"/>
    <property type="match status" value="1"/>
</dbReference>
<dbReference type="GO" id="GO:0003735">
    <property type="term" value="F:structural constituent of ribosome"/>
    <property type="evidence" value="ECO:0007669"/>
    <property type="project" value="InterPro"/>
</dbReference>
<dbReference type="InterPro" id="IPR036419">
    <property type="entry name" value="Ribosomal_S3_C_sf"/>
</dbReference>
<evidence type="ECO:0000256" key="1">
    <source>
        <dbReference type="ARBA" id="ARBA00010761"/>
    </source>
</evidence>
<dbReference type="PROSITE" id="PS00548">
    <property type="entry name" value="RIBOSOMAL_S3"/>
    <property type="match status" value="1"/>
</dbReference>
<keyword evidence="8" id="KW-1185">Reference proteome</keyword>
<dbReference type="RefSeq" id="WP_201329480.1">
    <property type="nucleotide sequence ID" value="NZ_AP023214.1"/>
</dbReference>
<protein>
    <recommendedName>
        <fullName evidence="4">Small ribosomal subunit protein uS3</fullName>
    </recommendedName>
</protein>
<gene>
    <name evidence="4 7" type="primary">rpsC</name>
    <name evidence="7" type="ORF">CRDco_1630</name>
</gene>
<dbReference type="GO" id="GO:0003729">
    <property type="term" value="F:mRNA binding"/>
    <property type="evidence" value="ECO:0007669"/>
    <property type="project" value="UniProtKB-UniRule"/>
</dbReference>
<sequence length="200" mass="23663">MGKKINPVFFRLGKTNPYHSLWYSNKNHYGKILKSDILIKEILKKNLFYISISYIDIIITNVLKLNIYLTDFEKFDEFYKFLDLLIIEISKILQKNVLINFIFENNINAKVLSISILKQINNKISIKRLMKKEVLKFINHFDGCKIQISGRIEGVDIARKEWYLVGSIPLHTIRNKIDFYFSECITQYGVLGIKTWVFKK</sequence>
<dbReference type="InterPro" id="IPR057258">
    <property type="entry name" value="Ribosomal_uS3"/>
</dbReference>
<organism evidence="7 8">
    <name type="scientific">Candidatus Carsonella ruddii</name>
    <name type="common">Diaphorina cf. continua</name>
    <dbReference type="NCBI Taxonomy" id="2661587"/>
    <lineage>
        <taxon>Bacteria</taxon>
        <taxon>Pseudomonadati</taxon>
        <taxon>Pseudomonadota</taxon>
        <taxon>Gammaproteobacteria</taxon>
        <taxon>Oceanospirillales</taxon>
        <taxon>Halomonadaceae</taxon>
        <taxon>Zymobacter group</taxon>
        <taxon>Candidatus Carsonella</taxon>
    </lineage>
</organism>
<evidence type="ECO:0000313" key="8">
    <source>
        <dbReference type="Proteomes" id="UP000595596"/>
    </source>
</evidence>
<keyword evidence="3 4" id="KW-0687">Ribonucleoprotein</keyword>
<dbReference type="InterPro" id="IPR015946">
    <property type="entry name" value="KH_dom-like_a/b"/>
</dbReference>
<name>A0A7R6VZJ1_CARRU</name>
<evidence type="ECO:0000256" key="4">
    <source>
        <dbReference type="HAMAP-Rule" id="MF_01309"/>
    </source>
</evidence>
<dbReference type="InterPro" id="IPR009019">
    <property type="entry name" value="KH_sf_prok-type"/>
</dbReference>
<dbReference type="SUPFAM" id="SSF54821">
    <property type="entry name" value="Ribosomal protein S3 C-terminal domain"/>
    <property type="match status" value="1"/>
</dbReference>
<dbReference type="NCBIfam" id="TIGR01009">
    <property type="entry name" value="rpsC_bact"/>
    <property type="match status" value="1"/>
</dbReference>
<dbReference type="GO" id="GO:0006412">
    <property type="term" value="P:translation"/>
    <property type="evidence" value="ECO:0007669"/>
    <property type="project" value="UniProtKB-UniRule"/>
</dbReference>
<comment type="function">
    <text evidence="4">Binds the lower part of the 30S subunit head. Binds mRNA in the 70S ribosome, positioning it for translation.</text>
</comment>
<dbReference type="KEGG" id="crr:CRDco_1630"/>
<evidence type="ECO:0000256" key="2">
    <source>
        <dbReference type="ARBA" id="ARBA00022980"/>
    </source>
</evidence>
<dbReference type="SUPFAM" id="SSF54814">
    <property type="entry name" value="Prokaryotic type KH domain (KH-domain type II)"/>
    <property type="match status" value="1"/>
</dbReference>
<feature type="domain" description="Small ribosomal subunit protein uS3 C-terminal" evidence="6">
    <location>
        <begin position="116"/>
        <end position="197"/>
    </location>
</feature>
<evidence type="ECO:0000259" key="6">
    <source>
        <dbReference type="Pfam" id="PF00189"/>
    </source>
</evidence>
<dbReference type="Gene3D" id="3.30.1140.32">
    <property type="entry name" value="Ribosomal protein S3, C-terminal domain"/>
    <property type="match status" value="1"/>
</dbReference>
<reference evidence="7 8" key="1">
    <citation type="journal article" date="2020" name="Genome Biol. Evol.">
        <title>Comparative Genomics Underlines Multiple Roles of Profftella, an Obligate Symbiont of Psyllids: Providing Toxins, Vitamins, and Carotenoids.</title>
        <authorList>
            <person name="Nakabachi A."/>
            <person name="Piel J."/>
            <person name="Malenovsky I."/>
            <person name="Hirose Y."/>
        </authorList>
    </citation>
    <scope>NUCLEOTIDE SEQUENCE [LARGE SCALE GENOMIC DNA]</scope>
    <source>
        <strain evidence="7 8">Dco</strain>
    </source>
</reference>
<comment type="similarity">
    <text evidence="1 4 5">Belongs to the universal ribosomal protein uS3 family.</text>
</comment>
<dbReference type="GO" id="GO:0022627">
    <property type="term" value="C:cytosolic small ribosomal subunit"/>
    <property type="evidence" value="ECO:0007669"/>
    <property type="project" value="TreeGrafter"/>
</dbReference>
<dbReference type="Proteomes" id="UP000595596">
    <property type="component" value="Chromosome"/>
</dbReference>
<accession>A0A7R6VZJ1</accession>
<evidence type="ECO:0000256" key="5">
    <source>
        <dbReference type="RuleBase" id="RU003624"/>
    </source>
</evidence>
<evidence type="ECO:0000256" key="3">
    <source>
        <dbReference type="ARBA" id="ARBA00023274"/>
    </source>
</evidence>
<dbReference type="PANTHER" id="PTHR11760:SF19">
    <property type="entry name" value="SMALL RIBOSOMAL SUBUNIT PROTEIN US3C"/>
    <property type="match status" value="1"/>
</dbReference>
<proteinExistence type="inferred from homology"/>
<dbReference type="InterPro" id="IPR005704">
    <property type="entry name" value="Ribosomal_uS3_bac-typ"/>
</dbReference>